<organism evidence="11 12">
    <name type="scientific">Paenibacillus selenitireducens</name>
    <dbReference type="NCBI Taxonomy" id="1324314"/>
    <lineage>
        <taxon>Bacteria</taxon>
        <taxon>Bacillati</taxon>
        <taxon>Bacillota</taxon>
        <taxon>Bacilli</taxon>
        <taxon>Bacillales</taxon>
        <taxon>Paenibacillaceae</taxon>
        <taxon>Paenibacillus</taxon>
    </lineage>
</organism>
<feature type="domain" description="DHFR" evidence="10">
    <location>
        <begin position="2"/>
        <end position="159"/>
    </location>
</feature>
<dbReference type="Pfam" id="PF00186">
    <property type="entry name" value="DHFR_1"/>
    <property type="match status" value="1"/>
</dbReference>
<comment type="catalytic activity">
    <reaction evidence="8">
        <text>(6S)-5,6,7,8-tetrahydrofolate + NADP(+) = 7,8-dihydrofolate + NADPH + H(+)</text>
        <dbReference type="Rhea" id="RHEA:15009"/>
        <dbReference type="ChEBI" id="CHEBI:15378"/>
        <dbReference type="ChEBI" id="CHEBI:57451"/>
        <dbReference type="ChEBI" id="CHEBI:57453"/>
        <dbReference type="ChEBI" id="CHEBI:57783"/>
        <dbReference type="ChEBI" id="CHEBI:58349"/>
        <dbReference type="EC" id="1.5.1.3"/>
    </reaction>
</comment>
<dbReference type="InterPro" id="IPR012259">
    <property type="entry name" value="DHFR"/>
</dbReference>
<keyword evidence="5 8" id="KW-0521">NADP</keyword>
<evidence type="ECO:0000256" key="4">
    <source>
        <dbReference type="ARBA" id="ARBA00022563"/>
    </source>
</evidence>
<dbReference type="Gene3D" id="3.40.430.10">
    <property type="entry name" value="Dihydrofolate Reductase, subunit A"/>
    <property type="match status" value="1"/>
</dbReference>
<comment type="pathway">
    <text evidence="1 8">Cofactor biosynthesis; tetrahydrofolate biosynthesis; 5,6,7,8-tetrahydrofolate from 7,8-dihydrofolate: step 1/1.</text>
</comment>
<dbReference type="GO" id="GO:0046452">
    <property type="term" value="P:dihydrofolate metabolic process"/>
    <property type="evidence" value="ECO:0007669"/>
    <property type="project" value="TreeGrafter"/>
</dbReference>
<dbReference type="AlphaFoldDB" id="A0A1T2X490"/>
<dbReference type="PROSITE" id="PS00075">
    <property type="entry name" value="DHFR_1"/>
    <property type="match status" value="1"/>
</dbReference>
<evidence type="ECO:0000256" key="7">
    <source>
        <dbReference type="ARBA" id="ARBA00025067"/>
    </source>
</evidence>
<dbReference type="PANTHER" id="PTHR48069:SF3">
    <property type="entry name" value="DIHYDROFOLATE REDUCTASE"/>
    <property type="match status" value="1"/>
</dbReference>
<dbReference type="OrthoDB" id="9804315at2"/>
<dbReference type="InterPro" id="IPR017925">
    <property type="entry name" value="DHFR_CS"/>
</dbReference>
<comment type="function">
    <text evidence="7 8">Key enzyme in folate metabolism. Catalyzes an essential reaction for de novo glycine and purine synthesis, and for DNA precursor synthesis.</text>
</comment>
<evidence type="ECO:0000256" key="2">
    <source>
        <dbReference type="ARBA" id="ARBA00009539"/>
    </source>
</evidence>
<keyword evidence="4 8" id="KW-0554">One-carbon metabolism</keyword>
<dbReference type="InterPro" id="IPR024072">
    <property type="entry name" value="DHFR-like_dom_sf"/>
</dbReference>
<dbReference type="PIRSF" id="PIRSF000194">
    <property type="entry name" value="DHFR"/>
    <property type="match status" value="1"/>
</dbReference>
<dbReference type="GO" id="GO:0004146">
    <property type="term" value="F:dihydrofolate reductase activity"/>
    <property type="evidence" value="ECO:0007669"/>
    <property type="project" value="UniProtKB-EC"/>
</dbReference>
<dbReference type="Proteomes" id="UP000190188">
    <property type="component" value="Unassembled WGS sequence"/>
</dbReference>
<dbReference type="InterPro" id="IPR001796">
    <property type="entry name" value="DHFR_dom"/>
</dbReference>
<dbReference type="GO" id="GO:0046654">
    <property type="term" value="P:tetrahydrofolate biosynthetic process"/>
    <property type="evidence" value="ECO:0007669"/>
    <property type="project" value="UniProtKB-UniPathway"/>
</dbReference>
<keyword evidence="12" id="KW-1185">Reference proteome</keyword>
<dbReference type="PANTHER" id="PTHR48069">
    <property type="entry name" value="DIHYDROFOLATE REDUCTASE"/>
    <property type="match status" value="1"/>
</dbReference>
<evidence type="ECO:0000259" key="10">
    <source>
        <dbReference type="PROSITE" id="PS51330"/>
    </source>
</evidence>
<evidence type="ECO:0000313" key="11">
    <source>
        <dbReference type="EMBL" id="OPA74635.1"/>
    </source>
</evidence>
<dbReference type="STRING" id="1324314.BVG16_23025"/>
<accession>A0A1T2X490</accession>
<comment type="similarity">
    <text evidence="2 8 9">Belongs to the dihydrofolate reductase family.</text>
</comment>
<sequence>MGLTFVWAMGKNRVIGANNQLPWRLPADLAYFKRVTMGKTVLMGRKTHESIGKPLPQRRNVILTRSMEFEAPGCEVIHTLDEVSLLAAQEEIMVIGGAEIYKQLLPLADRLHVTEIGESFEGDAFFPVFFLEDWKVIERTPGIQDEKNIHPHEFVVYERLS</sequence>
<reference evidence="11 12" key="1">
    <citation type="submission" date="2017-01" db="EMBL/GenBank/DDBJ databases">
        <title>Genome analysis of Paenibacillus selenitrireducens ES3-24.</title>
        <authorList>
            <person name="Xu D."/>
            <person name="Yao R."/>
            <person name="Zheng S."/>
        </authorList>
    </citation>
    <scope>NUCLEOTIDE SEQUENCE [LARGE SCALE GENOMIC DNA]</scope>
    <source>
        <strain evidence="11 12">ES3-24</strain>
    </source>
</reference>
<comment type="caution">
    <text evidence="11">The sequence shown here is derived from an EMBL/GenBank/DDBJ whole genome shotgun (WGS) entry which is preliminary data.</text>
</comment>
<dbReference type="PROSITE" id="PS51330">
    <property type="entry name" value="DHFR_2"/>
    <property type="match status" value="1"/>
</dbReference>
<evidence type="ECO:0000256" key="5">
    <source>
        <dbReference type="ARBA" id="ARBA00022857"/>
    </source>
</evidence>
<evidence type="ECO:0000256" key="6">
    <source>
        <dbReference type="ARBA" id="ARBA00023002"/>
    </source>
</evidence>
<dbReference type="RefSeq" id="WP_078501550.1">
    <property type="nucleotide sequence ID" value="NZ_MSZX01000010.1"/>
</dbReference>
<evidence type="ECO:0000256" key="3">
    <source>
        <dbReference type="ARBA" id="ARBA00012856"/>
    </source>
</evidence>
<evidence type="ECO:0000313" key="12">
    <source>
        <dbReference type="Proteomes" id="UP000190188"/>
    </source>
</evidence>
<dbReference type="CDD" id="cd00209">
    <property type="entry name" value="DHFR"/>
    <property type="match status" value="1"/>
</dbReference>
<dbReference type="GO" id="GO:0005829">
    <property type="term" value="C:cytosol"/>
    <property type="evidence" value="ECO:0007669"/>
    <property type="project" value="TreeGrafter"/>
</dbReference>
<proteinExistence type="inferred from homology"/>
<gene>
    <name evidence="11" type="ORF">BVG16_23025</name>
</gene>
<dbReference type="PRINTS" id="PR00070">
    <property type="entry name" value="DHFR"/>
</dbReference>
<dbReference type="EC" id="1.5.1.3" evidence="3 8"/>
<evidence type="ECO:0000256" key="9">
    <source>
        <dbReference type="RuleBase" id="RU004474"/>
    </source>
</evidence>
<dbReference type="GO" id="GO:0006730">
    <property type="term" value="P:one-carbon metabolic process"/>
    <property type="evidence" value="ECO:0007669"/>
    <property type="project" value="UniProtKB-KW"/>
</dbReference>
<dbReference type="UniPathway" id="UPA00077">
    <property type="reaction ID" value="UER00158"/>
</dbReference>
<keyword evidence="6 8" id="KW-0560">Oxidoreductase</keyword>
<evidence type="ECO:0000256" key="8">
    <source>
        <dbReference type="PIRNR" id="PIRNR000194"/>
    </source>
</evidence>
<dbReference type="GO" id="GO:0070401">
    <property type="term" value="F:NADP+ binding"/>
    <property type="evidence" value="ECO:0007669"/>
    <property type="project" value="UniProtKB-ARBA"/>
</dbReference>
<evidence type="ECO:0000256" key="1">
    <source>
        <dbReference type="ARBA" id="ARBA00004903"/>
    </source>
</evidence>
<dbReference type="SUPFAM" id="SSF53597">
    <property type="entry name" value="Dihydrofolate reductase-like"/>
    <property type="match status" value="1"/>
</dbReference>
<name>A0A1T2X490_9BACL</name>
<dbReference type="EMBL" id="MSZX01000010">
    <property type="protein sequence ID" value="OPA74635.1"/>
    <property type="molecule type" value="Genomic_DNA"/>
</dbReference>
<protein>
    <recommendedName>
        <fullName evidence="3 8">Dihydrofolate reductase</fullName>
        <ecNumber evidence="3 8">1.5.1.3</ecNumber>
    </recommendedName>
</protein>
<dbReference type="FunFam" id="3.40.430.10:FF:000001">
    <property type="entry name" value="Dihydrofolate reductase"/>
    <property type="match status" value="1"/>
</dbReference>
<dbReference type="GO" id="GO:0046655">
    <property type="term" value="P:folic acid metabolic process"/>
    <property type="evidence" value="ECO:0007669"/>
    <property type="project" value="TreeGrafter"/>
</dbReference>